<evidence type="ECO:0000256" key="13">
    <source>
        <dbReference type="SAM" id="Phobius"/>
    </source>
</evidence>
<feature type="transmembrane region" description="Helical" evidence="13">
    <location>
        <begin position="136"/>
        <end position="163"/>
    </location>
</feature>
<evidence type="ECO:0000256" key="9">
    <source>
        <dbReference type="ARBA" id="ARBA00022989"/>
    </source>
</evidence>
<dbReference type="Pfam" id="PF01618">
    <property type="entry name" value="MotA_ExbB"/>
    <property type="match status" value="1"/>
</dbReference>
<dbReference type="PANTHER" id="PTHR30625">
    <property type="entry name" value="PROTEIN TOLQ"/>
    <property type="match status" value="1"/>
</dbReference>
<dbReference type="PANTHER" id="PTHR30625:SF14">
    <property type="entry name" value="BIOPOLYMER TRANSPORT PROTEIN EXBB"/>
    <property type="match status" value="1"/>
</dbReference>
<evidence type="ECO:0000256" key="8">
    <source>
        <dbReference type="ARBA" id="ARBA00022927"/>
    </source>
</evidence>
<proteinExistence type="inferred from homology"/>
<protein>
    <recommendedName>
        <fullName evidence="3">Biopolymer transport protein ExbB</fullName>
    </recommendedName>
</protein>
<evidence type="ECO:0000313" key="15">
    <source>
        <dbReference type="EMBL" id="XAG71445.1"/>
    </source>
</evidence>
<evidence type="ECO:0000256" key="4">
    <source>
        <dbReference type="ARBA" id="ARBA00022448"/>
    </source>
</evidence>
<name>A0AAU6UCC9_UNCXX</name>
<evidence type="ECO:0000256" key="5">
    <source>
        <dbReference type="ARBA" id="ARBA00022475"/>
    </source>
</evidence>
<evidence type="ECO:0000259" key="14">
    <source>
        <dbReference type="Pfam" id="PF01618"/>
    </source>
</evidence>
<keyword evidence="4 12" id="KW-0813">Transport</keyword>
<keyword evidence="5" id="KW-1003">Cell membrane</keyword>
<dbReference type="EMBL" id="CP095353">
    <property type="protein sequence ID" value="XAG71445.1"/>
    <property type="molecule type" value="Genomic_DNA"/>
</dbReference>
<evidence type="ECO:0000256" key="7">
    <source>
        <dbReference type="ARBA" id="ARBA00022692"/>
    </source>
</evidence>
<evidence type="ECO:0000256" key="12">
    <source>
        <dbReference type="RuleBase" id="RU004057"/>
    </source>
</evidence>
<feature type="domain" description="MotA/TolQ/ExbB proton channel" evidence="14">
    <location>
        <begin position="109"/>
        <end position="215"/>
    </location>
</feature>
<keyword evidence="9 13" id="KW-1133">Transmembrane helix</keyword>
<dbReference type="InterPro" id="IPR050790">
    <property type="entry name" value="ExbB/TolQ_transport"/>
</dbReference>
<keyword evidence="6" id="KW-0997">Cell inner membrane</keyword>
<reference evidence="15" key="1">
    <citation type="submission" date="2022-03" db="EMBL/GenBank/DDBJ databases">
        <title>Sea Food Isolates.</title>
        <authorList>
            <person name="Li c."/>
        </authorList>
    </citation>
    <scope>NUCLEOTIDE SEQUENCE</scope>
    <source>
        <strain evidence="15">19CA06SA08-2</strain>
    </source>
</reference>
<gene>
    <name evidence="15" type="ORF">MRM75_11005</name>
</gene>
<evidence type="ECO:0000256" key="11">
    <source>
        <dbReference type="ARBA" id="ARBA00024816"/>
    </source>
</evidence>
<dbReference type="InterPro" id="IPR002898">
    <property type="entry name" value="MotA_ExbB_proton_chnl"/>
</dbReference>
<sequence length="250" mass="27304">MDPEITSNGMGVYHLLSQNTGVGLLPFILLVLMSLGTCYYTLLKIVLGQRERRLNAQFVTRFWQHESVQDMERQLAHLPPQEAYGRVTSTALATVAQLNLADERAVSLKLGSPDEFLLRALRQAITHERVRLERGLAFLASVGSAAPFIGLFGTVWGIYHALLAIGAAGQSSLDKVAGPVGEALIMTGFGLAVALPAVLVYNFFVRRNRLKLAALEAFAYDLFALLVTGFEQSASNVTQLAERETGKGRR</sequence>
<keyword evidence="8 12" id="KW-0653">Protein transport</keyword>
<evidence type="ECO:0000256" key="10">
    <source>
        <dbReference type="ARBA" id="ARBA00023136"/>
    </source>
</evidence>
<feature type="transmembrane region" description="Helical" evidence="13">
    <location>
        <begin position="20"/>
        <end position="43"/>
    </location>
</feature>
<comment type="function">
    <text evidence="11">Involved in the TonB-dependent energy-dependent transport of various receptor-bound substrates. Protects ExbD from proteolytic degradation and functionally stabilizes TonB.</text>
</comment>
<dbReference type="AlphaFoldDB" id="A0AAU6UCC9"/>
<comment type="subunit">
    <text evidence="2">The accessory proteins ExbB and ExbD seem to form a complex with TonB.</text>
</comment>
<organism evidence="15">
    <name type="scientific">bacterium 19CA06SA08-2</name>
    <dbReference type="NCBI Taxonomy" id="2920658"/>
    <lineage>
        <taxon>Bacteria</taxon>
    </lineage>
</organism>
<dbReference type="GO" id="GO:0017038">
    <property type="term" value="P:protein import"/>
    <property type="evidence" value="ECO:0007669"/>
    <property type="project" value="TreeGrafter"/>
</dbReference>
<evidence type="ECO:0000256" key="1">
    <source>
        <dbReference type="ARBA" id="ARBA00004429"/>
    </source>
</evidence>
<evidence type="ECO:0000256" key="2">
    <source>
        <dbReference type="ARBA" id="ARBA00011471"/>
    </source>
</evidence>
<comment type="subcellular location">
    <subcellularLocation>
        <location evidence="1">Cell inner membrane</location>
        <topology evidence="1">Multi-pass membrane protein</topology>
    </subcellularLocation>
    <subcellularLocation>
        <location evidence="12">Membrane</location>
        <topology evidence="12">Multi-pass membrane protein</topology>
    </subcellularLocation>
</comment>
<keyword evidence="10 13" id="KW-0472">Membrane</keyword>
<comment type="similarity">
    <text evidence="12">Belongs to the exbB/tolQ family.</text>
</comment>
<keyword evidence="7 13" id="KW-0812">Transmembrane</keyword>
<evidence type="ECO:0000256" key="3">
    <source>
        <dbReference type="ARBA" id="ARBA00022093"/>
    </source>
</evidence>
<evidence type="ECO:0000256" key="6">
    <source>
        <dbReference type="ARBA" id="ARBA00022519"/>
    </source>
</evidence>
<dbReference type="GO" id="GO:0005886">
    <property type="term" value="C:plasma membrane"/>
    <property type="evidence" value="ECO:0007669"/>
    <property type="project" value="UniProtKB-SubCell"/>
</dbReference>
<feature type="transmembrane region" description="Helical" evidence="13">
    <location>
        <begin position="183"/>
        <end position="204"/>
    </location>
</feature>
<accession>A0AAU6UCC9</accession>